<dbReference type="AlphaFoldDB" id="A0A6N4A5K0"/>
<dbReference type="EC" id="5.4.99.25" evidence="5"/>
<name>A0A6N4A5K0_OENOE</name>
<dbReference type="EMBL" id="WERV01000004">
    <property type="protein sequence ID" value="MDV7715340.1"/>
    <property type="molecule type" value="Genomic_DNA"/>
</dbReference>
<dbReference type="EMBL" id="MLOK01000046">
    <property type="protein sequence ID" value="OIM20941.1"/>
    <property type="molecule type" value="Genomic_DNA"/>
</dbReference>
<evidence type="ECO:0000256" key="1">
    <source>
        <dbReference type="ARBA" id="ARBA00000385"/>
    </source>
</evidence>
<feature type="domain" description="Pseudouridine synthase II N-terminal" evidence="6">
    <location>
        <begin position="24"/>
        <end position="180"/>
    </location>
</feature>
<dbReference type="HAMAP" id="MF_01080">
    <property type="entry name" value="TruB_bact"/>
    <property type="match status" value="1"/>
</dbReference>
<evidence type="ECO:0000313" key="10">
    <source>
        <dbReference type="Proteomes" id="UP000181728"/>
    </source>
</evidence>
<proteinExistence type="inferred from homology"/>
<dbReference type="GO" id="GO:0003723">
    <property type="term" value="F:RNA binding"/>
    <property type="evidence" value="ECO:0007669"/>
    <property type="project" value="InterPro"/>
</dbReference>
<evidence type="ECO:0000313" key="9">
    <source>
        <dbReference type="EMBL" id="OIM20941.1"/>
    </source>
</evidence>
<evidence type="ECO:0000259" key="7">
    <source>
        <dbReference type="Pfam" id="PF16198"/>
    </source>
</evidence>
<dbReference type="Proteomes" id="UP001281024">
    <property type="component" value="Unassembled WGS sequence"/>
</dbReference>
<reference evidence="8" key="2">
    <citation type="submission" date="2019-10" db="EMBL/GenBank/DDBJ databases">
        <title>Malate fermentation in French cider.</title>
        <authorList>
            <person name="Cousin F.J."/>
            <person name="Medina Fernandez S."/>
            <person name="Misery B."/>
            <person name="Laplace J.-M."/>
            <person name="Cretenet M."/>
        </authorList>
    </citation>
    <scope>NUCLEOTIDE SEQUENCE</scope>
    <source>
        <strain evidence="8">UCMA15129</strain>
    </source>
</reference>
<feature type="domain" description="tRNA pseudouridylate synthase B C-terminal" evidence="7">
    <location>
        <begin position="181"/>
        <end position="236"/>
    </location>
</feature>
<dbReference type="Gene3D" id="3.30.2350.10">
    <property type="entry name" value="Pseudouridine synthase"/>
    <property type="match status" value="1"/>
</dbReference>
<evidence type="ECO:0000313" key="8">
    <source>
        <dbReference type="EMBL" id="MDV7715340.1"/>
    </source>
</evidence>
<evidence type="ECO:0000256" key="4">
    <source>
        <dbReference type="ARBA" id="ARBA00023235"/>
    </source>
</evidence>
<dbReference type="GO" id="GO:0031119">
    <property type="term" value="P:tRNA pseudouridine synthesis"/>
    <property type="evidence" value="ECO:0007669"/>
    <property type="project" value="UniProtKB-UniRule"/>
</dbReference>
<dbReference type="Pfam" id="PF01509">
    <property type="entry name" value="TruB_N"/>
    <property type="match status" value="1"/>
</dbReference>
<dbReference type="InterPro" id="IPR020103">
    <property type="entry name" value="PsdUridine_synth_cat_dom_sf"/>
</dbReference>
<dbReference type="CDD" id="cd02573">
    <property type="entry name" value="PseudoU_synth_EcTruB"/>
    <property type="match status" value="1"/>
</dbReference>
<dbReference type="RefSeq" id="WP_071448999.1">
    <property type="nucleotide sequence ID" value="NZ_MLOK01000046.1"/>
</dbReference>
<dbReference type="InterPro" id="IPR002501">
    <property type="entry name" value="PsdUridine_synth_N"/>
</dbReference>
<comment type="caution">
    <text evidence="9">The sequence shown here is derived from an EMBL/GenBank/DDBJ whole genome shotgun (WGS) entry which is preliminary data.</text>
</comment>
<sequence length="298" mass="33617">MYNGIVLVDKPAGLTSFDVVAKLRKIFQQKQVGHTGTLDPSVTGLLVIVLGKATKLIDYLQENQKQYRGTLILGLKTDTQDMDGQVTEMQFLKEAIADFKKKAAFDSFLGSSDQLPPMYSAVKVGGKHLYELARKGETIERKSRKIKVMEFQQVGGSKFDASKGQEYINFVATVSKGTYIRTLIEDFGAKLGLPATMMRLRRIEADGYDVKNSINLEEILASKTPRKFIIPMEKLLPTLPKYSVGSDDWQLIKNGGWLKELPISVSPVKFFYNNSFQAIYEKQDGFYKPKKMLIHEDH</sequence>
<dbReference type="Pfam" id="PF16198">
    <property type="entry name" value="TruB_C_2"/>
    <property type="match status" value="1"/>
</dbReference>
<dbReference type="InterPro" id="IPR032819">
    <property type="entry name" value="TruB_C"/>
</dbReference>
<dbReference type="GO" id="GO:1990481">
    <property type="term" value="P:mRNA pseudouridine synthesis"/>
    <property type="evidence" value="ECO:0007669"/>
    <property type="project" value="TreeGrafter"/>
</dbReference>
<evidence type="ECO:0000256" key="3">
    <source>
        <dbReference type="ARBA" id="ARBA00022694"/>
    </source>
</evidence>
<dbReference type="GO" id="GO:0160148">
    <property type="term" value="F:tRNA pseudouridine(55) synthase activity"/>
    <property type="evidence" value="ECO:0007669"/>
    <property type="project" value="UniProtKB-EC"/>
</dbReference>
<organism evidence="9 10">
    <name type="scientific">Oenococcus oeni</name>
    <name type="common">Leuconostoc oenos</name>
    <dbReference type="NCBI Taxonomy" id="1247"/>
    <lineage>
        <taxon>Bacteria</taxon>
        <taxon>Bacillati</taxon>
        <taxon>Bacillota</taxon>
        <taxon>Bacilli</taxon>
        <taxon>Lactobacillales</taxon>
        <taxon>Lactobacillaceae</taxon>
        <taxon>Oenococcus</taxon>
    </lineage>
</organism>
<dbReference type="InterPro" id="IPR014780">
    <property type="entry name" value="tRNA_psdUridine_synth_TruB"/>
</dbReference>
<keyword evidence="3 5" id="KW-0819">tRNA processing</keyword>
<accession>A0A6N4A5K0</accession>
<keyword evidence="4 5" id="KW-0413">Isomerase</keyword>
<dbReference type="Proteomes" id="UP000181728">
    <property type="component" value="Unassembled WGS sequence"/>
</dbReference>
<evidence type="ECO:0000256" key="2">
    <source>
        <dbReference type="ARBA" id="ARBA00005642"/>
    </source>
</evidence>
<dbReference type="SUPFAM" id="SSF55120">
    <property type="entry name" value="Pseudouridine synthase"/>
    <property type="match status" value="1"/>
</dbReference>
<reference evidence="9 10" key="1">
    <citation type="journal article" date="2016" name="BMC Genomics">
        <title>Consensus pan-genome assembly of the specialised wine bacterium Oenococcus oeni.</title>
        <authorList>
            <person name="Sternes P.R."/>
            <person name="Borneman A.R."/>
        </authorList>
    </citation>
    <scope>NUCLEOTIDE SEQUENCE [LARGE SCALE GENOMIC DNA]</scope>
    <source>
        <strain evidence="9 10">AWRIB661</strain>
    </source>
</reference>
<comment type="similarity">
    <text evidence="2 5">Belongs to the pseudouridine synthase TruB family. Type 1 subfamily.</text>
</comment>
<evidence type="ECO:0000256" key="5">
    <source>
        <dbReference type="HAMAP-Rule" id="MF_01080"/>
    </source>
</evidence>
<gene>
    <name evidence="5 8" type="primary">truB</name>
    <name evidence="9" type="ORF">ATX59_06475</name>
    <name evidence="8" type="ORF">GA838_06160</name>
</gene>
<feature type="active site" description="Nucleophile" evidence="5">
    <location>
        <position position="39"/>
    </location>
</feature>
<comment type="function">
    <text evidence="5">Responsible for synthesis of pseudouridine from uracil-55 in the psi GC loop of transfer RNAs.</text>
</comment>
<comment type="catalytic activity">
    <reaction evidence="1 5">
        <text>uridine(55) in tRNA = pseudouridine(55) in tRNA</text>
        <dbReference type="Rhea" id="RHEA:42532"/>
        <dbReference type="Rhea" id="RHEA-COMP:10101"/>
        <dbReference type="Rhea" id="RHEA-COMP:10102"/>
        <dbReference type="ChEBI" id="CHEBI:65314"/>
        <dbReference type="ChEBI" id="CHEBI:65315"/>
        <dbReference type="EC" id="5.4.99.25"/>
    </reaction>
</comment>
<protein>
    <recommendedName>
        <fullName evidence="5">tRNA pseudouridine synthase B</fullName>
        <ecNumber evidence="5">5.4.99.25</ecNumber>
    </recommendedName>
    <alternativeName>
        <fullName evidence="5">tRNA pseudouridine(55) synthase</fullName>
        <shortName evidence="5">Psi55 synthase</shortName>
    </alternativeName>
    <alternativeName>
        <fullName evidence="5">tRNA pseudouridylate synthase</fullName>
    </alternativeName>
    <alternativeName>
        <fullName evidence="5">tRNA-uridine isomerase</fullName>
    </alternativeName>
</protein>
<dbReference type="PANTHER" id="PTHR13767:SF2">
    <property type="entry name" value="PSEUDOURIDYLATE SYNTHASE TRUB1"/>
    <property type="match status" value="1"/>
</dbReference>
<evidence type="ECO:0000259" key="6">
    <source>
        <dbReference type="Pfam" id="PF01509"/>
    </source>
</evidence>
<dbReference type="NCBIfam" id="TIGR00431">
    <property type="entry name" value="TruB"/>
    <property type="match status" value="1"/>
</dbReference>
<dbReference type="PANTHER" id="PTHR13767">
    <property type="entry name" value="TRNA-PSEUDOURIDINE SYNTHASE"/>
    <property type="match status" value="1"/>
</dbReference>